<feature type="transmembrane region" description="Helical" evidence="1">
    <location>
        <begin position="189"/>
        <end position="211"/>
    </location>
</feature>
<sequence length="323" mass="36078">MSQASPSDTLFISDKDFLQVLNSINLVAMTILLFDHALTFGDEVKYMWKCKITLFSVLFLANRYFAPVAMVCYVVGVLLPYNIQQHIYPKFFGSSFDGCNFLSVFTLFISQPELAFMILCAPTLAIAETILILRVYAVYQNNKIILSLLSSVFLVQLGLGGYIIRGAFTHGSHLLDLMRQSDVFDTIKLMLFLPPLVFDSLVAGFLTFGLYRRSKASISEMSLTNLIIRDGSLYFFVVFGSNLVWTIIGLIVHLKFKSYSLGFAPVYTMSSSITTTMIGRLTLNLRKYGADGTGTGEPSTNSTSLHFMRFRSQATEITITSVL</sequence>
<organism evidence="3 4">
    <name type="scientific">Collybia nuda</name>
    <dbReference type="NCBI Taxonomy" id="64659"/>
    <lineage>
        <taxon>Eukaryota</taxon>
        <taxon>Fungi</taxon>
        <taxon>Dikarya</taxon>
        <taxon>Basidiomycota</taxon>
        <taxon>Agaricomycotina</taxon>
        <taxon>Agaricomycetes</taxon>
        <taxon>Agaricomycetidae</taxon>
        <taxon>Agaricales</taxon>
        <taxon>Tricholomatineae</taxon>
        <taxon>Clitocybaceae</taxon>
        <taxon>Collybia</taxon>
    </lineage>
</organism>
<feature type="transmembrane region" description="Helical" evidence="1">
    <location>
        <begin position="52"/>
        <end position="79"/>
    </location>
</feature>
<keyword evidence="1" id="KW-0812">Transmembrane</keyword>
<name>A0A9P5Y0M7_9AGAR</name>
<dbReference type="Pfam" id="PF20151">
    <property type="entry name" value="DUF6533"/>
    <property type="match status" value="1"/>
</dbReference>
<dbReference type="OrthoDB" id="2638860at2759"/>
<dbReference type="AlphaFoldDB" id="A0A9P5Y0M7"/>
<dbReference type="Proteomes" id="UP000807353">
    <property type="component" value="Unassembled WGS sequence"/>
</dbReference>
<keyword evidence="1" id="KW-1133">Transmembrane helix</keyword>
<feature type="transmembrane region" description="Helical" evidence="1">
    <location>
        <begin position="20"/>
        <end position="40"/>
    </location>
</feature>
<dbReference type="EMBL" id="MU150305">
    <property type="protein sequence ID" value="KAF9460077.1"/>
    <property type="molecule type" value="Genomic_DNA"/>
</dbReference>
<evidence type="ECO:0000256" key="1">
    <source>
        <dbReference type="SAM" id="Phobius"/>
    </source>
</evidence>
<comment type="caution">
    <text evidence="3">The sequence shown here is derived from an EMBL/GenBank/DDBJ whole genome shotgun (WGS) entry which is preliminary data.</text>
</comment>
<gene>
    <name evidence="3" type="ORF">BDZ94DRAFT_1311847</name>
</gene>
<reference evidence="3" key="1">
    <citation type="submission" date="2020-11" db="EMBL/GenBank/DDBJ databases">
        <authorList>
            <consortium name="DOE Joint Genome Institute"/>
            <person name="Ahrendt S."/>
            <person name="Riley R."/>
            <person name="Andreopoulos W."/>
            <person name="Labutti K."/>
            <person name="Pangilinan J."/>
            <person name="Ruiz-Duenas F.J."/>
            <person name="Barrasa J.M."/>
            <person name="Sanchez-Garcia M."/>
            <person name="Camarero S."/>
            <person name="Miyauchi S."/>
            <person name="Serrano A."/>
            <person name="Linde D."/>
            <person name="Babiker R."/>
            <person name="Drula E."/>
            <person name="Ayuso-Fernandez I."/>
            <person name="Pacheco R."/>
            <person name="Padilla G."/>
            <person name="Ferreira P."/>
            <person name="Barriuso J."/>
            <person name="Kellner H."/>
            <person name="Castanera R."/>
            <person name="Alfaro M."/>
            <person name="Ramirez L."/>
            <person name="Pisabarro A.G."/>
            <person name="Kuo A."/>
            <person name="Tritt A."/>
            <person name="Lipzen A."/>
            <person name="He G."/>
            <person name="Yan M."/>
            <person name="Ng V."/>
            <person name="Cullen D."/>
            <person name="Martin F."/>
            <person name="Rosso M.-N."/>
            <person name="Henrissat B."/>
            <person name="Hibbett D."/>
            <person name="Martinez A.T."/>
            <person name="Grigoriev I.V."/>
        </authorList>
    </citation>
    <scope>NUCLEOTIDE SEQUENCE</scope>
    <source>
        <strain evidence="3">CBS 247.69</strain>
    </source>
</reference>
<keyword evidence="1" id="KW-0472">Membrane</keyword>
<evidence type="ECO:0000313" key="3">
    <source>
        <dbReference type="EMBL" id="KAF9460077.1"/>
    </source>
</evidence>
<dbReference type="InterPro" id="IPR045340">
    <property type="entry name" value="DUF6533"/>
</dbReference>
<feature type="domain" description="DUF6533" evidence="2">
    <location>
        <begin position="25"/>
        <end position="67"/>
    </location>
</feature>
<evidence type="ECO:0000313" key="4">
    <source>
        <dbReference type="Proteomes" id="UP000807353"/>
    </source>
</evidence>
<feature type="transmembrane region" description="Helical" evidence="1">
    <location>
        <begin position="144"/>
        <end position="168"/>
    </location>
</feature>
<protein>
    <recommendedName>
        <fullName evidence="2">DUF6533 domain-containing protein</fullName>
    </recommendedName>
</protein>
<proteinExistence type="predicted"/>
<keyword evidence="4" id="KW-1185">Reference proteome</keyword>
<feature type="transmembrane region" description="Helical" evidence="1">
    <location>
        <begin position="231"/>
        <end position="252"/>
    </location>
</feature>
<evidence type="ECO:0000259" key="2">
    <source>
        <dbReference type="Pfam" id="PF20151"/>
    </source>
</evidence>
<accession>A0A9P5Y0M7</accession>
<feature type="transmembrane region" description="Helical" evidence="1">
    <location>
        <begin position="116"/>
        <end position="138"/>
    </location>
</feature>